<protein>
    <submittedName>
        <fullName evidence="1">Uncharacterized protein</fullName>
    </submittedName>
</protein>
<name>A0ABS7TGS6_9GAMM</name>
<proteinExistence type="predicted"/>
<evidence type="ECO:0000313" key="2">
    <source>
        <dbReference type="Proteomes" id="UP001430290"/>
    </source>
</evidence>
<comment type="caution">
    <text evidence="1">The sequence shown here is derived from an EMBL/GenBank/DDBJ whole genome shotgun (WGS) entry which is preliminary data.</text>
</comment>
<sequence length="82" mass="9282">MRRRHDCVLKRQARFMDGLVRFGLMPNDGGGRLALSALEPYELRADHVVLALGHSARDTFAMLHARGVYLEAKPFSLGFRIE</sequence>
<feature type="non-terminal residue" evidence="1">
    <location>
        <position position="82"/>
    </location>
</feature>
<dbReference type="InterPro" id="IPR036188">
    <property type="entry name" value="FAD/NAD-bd_sf"/>
</dbReference>
<reference evidence="1" key="1">
    <citation type="submission" date="2021-09" db="EMBL/GenBank/DDBJ databases">
        <authorList>
            <person name="Wu T."/>
            <person name="Guo S.Z."/>
        </authorList>
    </citation>
    <scope>NUCLEOTIDE SEQUENCE</scope>
    <source>
        <strain evidence="1">RSS-23</strain>
    </source>
</reference>
<evidence type="ECO:0000313" key="1">
    <source>
        <dbReference type="EMBL" id="MBZ4186945.1"/>
    </source>
</evidence>
<dbReference type="PANTHER" id="PTHR42842">
    <property type="entry name" value="FAD/NAD(P)-BINDING OXIDOREDUCTASE"/>
    <property type="match status" value="1"/>
</dbReference>
<dbReference type="InterPro" id="IPR028348">
    <property type="entry name" value="FAD-binding_protein"/>
</dbReference>
<dbReference type="EMBL" id="JAIQDJ010000009">
    <property type="protein sequence ID" value="MBZ4186945.1"/>
    <property type="molecule type" value="Genomic_DNA"/>
</dbReference>
<dbReference type="PANTHER" id="PTHR42842:SF3">
    <property type="entry name" value="FAD_NAD(P)-BINDING OXIDOREDUCTASE FAMILY PROTEIN"/>
    <property type="match status" value="1"/>
</dbReference>
<keyword evidence="2" id="KW-1185">Reference proteome</keyword>
<gene>
    <name evidence="1" type="ORF">K7B09_11500</name>
</gene>
<dbReference type="Proteomes" id="UP001430290">
    <property type="component" value="Unassembled WGS sequence"/>
</dbReference>
<organism evidence="1 2">
    <name type="scientific">Thermomonas beijingensis</name>
    <dbReference type="NCBI Taxonomy" id="2872701"/>
    <lineage>
        <taxon>Bacteria</taxon>
        <taxon>Pseudomonadati</taxon>
        <taxon>Pseudomonadota</taxon>
        <taxon>Gammaproteobacteria</taxon>
        <taxon>Lysobacterales</taxon>
        <taxon>Lysobacteraceae</taxon>
        <taxon>Thermomonas</taxon>
    </lineage>
</organism>
<accession>A0ABS7TGS6</accession>
<dbReference type="Gene3D" id="3.50.50.60">
    <property type="entry name" value="FAD/NAD(P)-binding domain"/>
    <property type="match status" value="1"/>
</dbReference>